<evidence type="ECO:0000256" key="1">
    <source>
        <dbReference type="ARBA" id="ARBA00006620"/>
    </source>
</evidence>
<dbReference type="Proteomes" id="UP000254134">
    <property type="component" value="Unassembled WGS sequence"/>
</dbReference>
<dbReference type="EMBL" id="QQZY01000002">
    <property type="protein sequence ID" value="RDI75578.1"/>
    <property type="molecule type" value="Genomic_DNA"/>
</dbReference>
<evidence type="ECO:0000256" key="3">
    <source>
        <dbReference type="ARBA" id="ARBA00022722"/>
    </source>
</evidence>
<evidence type="ECO:0000313" key="9">
    <source>
        <dbReference type="Proteomes" id="UP000254134"/>
    </source>
</evidence>
<dbReference type="GO" id="GO:0004519">
    <property type="term" value="F:endonuclease activity"/>
    <property type="evidence" value="ECO:0007669"/>
    <property type="project" value="UniProtKB-KW"/>
</dbReference>
<dbReference type="SUPFAM" id="SSF54786">
    <property type="entry name" value="YcfA/nrd intein domain"/>
    <property type="match status" value="1"/>
</dbReference>
<dbReference type="Pfam" id="PF07927">
    <property type="entry name" value="HicA_toxin"/>
    <property type="match status" value="1"/>
</dbReference>
<protein>
    <submittedName>
        <fullName evidence="8">Putative periplasmic/secreted lipoprotein</fullName>
    </submittedName>
</protein>
<dbReference type="Gene3D" id="3.30.920.30">
    <property type="entry name" value="Hypothetical protein"/>
    <property type="match status" value="1"/>
</dbReference>
<keyword evidence="9" id="KW-1185">Reference proteome</keyword>
<organism evidence="8 9">
    <name type="scientific">Gaiella occulta</name>
    <dbReference type="NCBI Taxonomy" id="1002870"/>
    <lineage>
        <taxon>Bacteria</taxon>
        <taxon>Bacillati</taxon>
        <taxon>Actinomycetota</taxon>
        <taxon>Thermoleophilia</taxon>
        <taxon>Gaiellales</taxon>
        <taxon>Gaiellaceae</taxon>
        <taxon>Gaiella</taxon>
    </lineage>
</organism>
<dbReference type="GO" id="GO:0003729">
    <property type="term" value="F:mRNA binding"/>
    <property type="evidence" value="ECO:0007669"/>
    <property type="project" value="InterPro"/>
</dbReference>
<comment type="caution">
    <text evidence="8">The sequence shown here is derived from an EMBL/GenBank/DDBJ whole genome shotgun (WGS) entry which is preliminary data.</text>
</comment>
<evidence type="ECO:0000256" key="7">
    <source>
        <dbReference type="ARBA" id="ARBA00023016"/>
    </source>
</evidence>
<keyword evidence="3" id="KW-0540">Nuclease</keyword>
<dbReference type="InterPro" id="IPR038570">
    <property type="entry name" value="HicA_sf"/>
</dbReference>
<comment type="similarity">
    <text evidence="1">Belongs to the HicA mRNA interferase family.</text>
</comment>
<keyword evidence="2" id="KW-1277">Toxin-antitoxin system</keyword>
<evidence type="ECO:0000256" key="2">
    <source>
        <dbReference type="ARBA" id="ARBA00022649"/>
    </source>
</evidence>
<dbReference type="RefSeq" id="WP_114795766.1">
    <property type="nucleotide sequence ID" value="NZ_QQZY01000002.1"/>
</dbReference>
<proteinExistence type="inferred from homology"/>
<dbReference type="InterPro" id="IPR012933">
    <property type="entry name" value="HicA_mRNA_interferase"/>
</dbReference>
<evidence type="ECO:0000256" key="4">
    <source>
        <dbReference type="ARBA" id="ARBA00022759"/>
    </source>
</evidence>
<evidence type="ECO:0000313" key="8">
    <source>
        <dbReference type="EMBL" id="RDI75578.1"/>
    </source>
</evidence>
<keyword evidence="7" id="KW-0346">Stress response</keyword>
<evidence type="ECO:0000256" key="6">
    <source>
        <dbReference type="ARBA" id="ARBA00022884"/>
    </source>
</evidence>
<accession>A0A7M2Z0D4</accession>
<evidence type="ECO:0000256" key="5">
    <source>
        <dbReference type="ARBA" id="ARBA00022801"/>
    </source>
</evidence>
<gene>
    <name evidence="8" type="ORF">Gocc_1376</name>
</gene>
<dbReference type="GO" id="GO:0016787">
    <property type="term" value="F:hydrolase activity"/>
    <property type="evidence" value="ECO:0007669"/>
    <property type="project" value="UniProtKB-KW"/>
</dbReference>
<sequence length="82" mass="9147">MRLPRDVSGERLAVLLGRYGYEMTRQTGSHLRLTSTARGREHHITIPKHAALKVGTLSAILSEVAAYLESSREDLVEALFSR</sequence>
<dbReference type="OrthoDB" id="9811409at2"/>
<reference evidence="8 9" key="1">
    <citation type="submission" date="2018-07" db="EMBL/GenBank/DDBJ databases">
        <title>High-quality-draft genome sequence of Gaiella occulta.</title>
        <authorList>
            <person name="Severino R."/>
            <person name="Froufe H.J.C."/>
            <person name="Rainey F.A."/>
            <person name="Barroso C."/>
            <person name="Albuquerque L."/>
            <person name="Lobo-Da-Cunha A."/>
            <person name="Da Costa M.S."/>
            <person name="Egas C."/>
        </authorList>
    </citation>
    <scope>NUCLEOTIDE SEQUENCE [LARGE SCALE GENOMIC DNA]</scope>
    <source>
        <strain evidence="8 9">F2-233</strain>
    </source>
</reference>
<name>A0A7M2Z0D4_9ACTN</name>
<keyword evidence="8" id="KW-0449">Lipoprotein</keyword>
<keyword evidence="4" id="KW-0255">Endonuclease</keyword>
<keyword evidence="5" id="KW-0378">Hydrolase</keyword>
<dbReference type="AlphaFoldDB" id="A0A7M2Z0D4"/>
<keyword evidence="6" id="KW-0694">RNA-binding</keyword>
<reference evidence="9" key="2">
    <citation type="journal article" date="2019" name="MicrobiologyOpen">
        <title>High-quality draft genome sequence of Gaiella occulta isolated from a 150 meter deep mineral water borehole and comparison with the genome sequences of other deep-branching lineages of the phylum Actinobacteria.</title>
        <authorList>
            <person name="Severino R."/>
            <person name="Froufe H.J.C."/>
            <person name="Barroso C."/>
            <person name="Albuquerque L."/>
            <person name="Lobo-da-Cunha A."/>
            <person name="da Costa M.S."/>
            <person name="Egas C."/>
        </authorList>
    </citation>
    <scope>NUCLEOTIDE SEQUENCE [LARGE SCALE GENOMIC DNA]</scope>
    <source>
        <strain evidence="9">F2-233</strain>
    </source>
</reference>